<dbReference type="EMBL" id="JALJOV010000022">
    <property type="protein sequence ID" value="KAK9868583.1"/>
    <property type="molecule type" value="Genomic_DNA"/>
</dbReference>
<name>A0AAW1TGK7_9CHLO</name>
<feature type="region of interest" description="Disordered" evidence="1">
    <location>
        <begin position="1"/>
        <end position="85"/>
    </location>
</feature>
<accession>A0AAW1TGK7</accession>
<evidence type="ECO:0000313" key="3">
    <source>
        <dbReference type="Proteomes" id="UP001485043"/>
    </source>
</evidence>
<feature type="compositionally biased region" description="Low complexity" evidence="1">
    <location>
        <begin position="67"/>
        <end position="85"/>
    </location>
</feature>
<organism evidence="2 3">
    <name type="scientific">Apatococcus fuscideae</name>
    <dbReference type="NCBI Taxonomy" id="2026836"/>
    <lineage>
        <taxon>Eukaryota</taxon>
        <taxon>Viridiplantae</taxon>
        <taxon>Chlorophyta</taxon>
        <taxon>core chlorophytes</taxon>
        <taxon>Trebouxiophyceae</taxon>
        <taxon>Chlorellales</taxon>
        <taxon>Chlorellaceae</taxon>
        <taxon>Apatococcus</taxon>
    </lineage>
</organism>
<feature type="compositionally biased region" description="Basic and acidic residues" evidence="1">
    <location>
        <begin position="22"/>
        <end position="31"/>
    </location>
</feature>
<comment type="caution">
    <text evidence="2">The sequence shown here is derived from an EMBL/GenBank/DDBJ whole genome shotgun (WGS) entry which is preliminary data.</text>
</comment>
<gene>
    <name evidence="2" type="ORF">WJX84_012305</name>
</gene>
<reference evidence="2 3" key="1">
    <citation type="journal article" date="2024" name="Nat. Commun.">
        <title>Phylogenomics reveals the evolutionary origins of lichenization in chlorophyte algae.</title>
        <authorList>
            <person name="Puginier C."/>
            <person name="Libourel C."/>
            <person name="Otte J."/>
            <person name="Skaloud P."/>
            <person name="Haon M."/>
            <person name="Grisel S."/>
            <person name="Petersen M."/>
            <person name="Berrin J.G."/>
            <person name="Delaux P.M."/>
            <person name="Dal Grande F."/>
            <person name="Keller J."/>
        </authorList>
    </citation>
    <scope>NUCLEOTIDE SEQUENCE [LARGE SCALE GENOMIC DNA]</scope>
    <source>
        <strain evidence="2 3">SAG 2523</strain>
    </source>
</reference>
<dbReference type="Proteomes" id="UP001485043">
    <property type="component" value="Unassembled WGS sequence"/>
</dbReference>
<evidence type="ECO:0000256" key="1">
    <source>
        <dbReference type="SAM" id="MobiDB-lite"/>
    </source>
</evidence>
<keyword evidence="3" id="KW-1185">Reference proteome</keyword>
<dbReference type="AlphaFoldDB" id="A0AAW1TGK7"/>
<protein>
    <submittedName>
        <fullName evidence="2">Uncharacterized protein</fullName>
    </submittedName>
</protein>
<proteinExistence type="predicted"/>
<evidence type="ECO:0000313" key="2">
    <source>
        <dbReference type="EMBL" id="KAK9868583.1"/>
    </source>
</evidence>
<sequence length="142" mass="14594">MDGPRGSGWDQPGPSNFGSRPEGTEHGDEGRGSGSIPPGPPGGGFMGRNWNGQSSGGGRPERDRDLMMGGMHIDPPMDPMMLPMSGMMDGNMGMGPGGMMGGMRPMGMGMGDFGMPPSGHDMGNGPRPPLPHFPPGMMGPQA</sequence>